<feature type="domain" description="Phospholipid/glycerol acyltransferase" evidence="5">
    <location>
        <begin position="75"/>
        <end position="189"/>
    </location>
</feature>
<keyword evidence="4" id="KW-0812">Transmembrane</keyword>
<organism evidence="6 7">
    <name type="scientific">Hydrotalea sandarakina</name>
    <dbReference type="NCBI Taxonomy" id="1004304"/>
    <lineage>
        <taxon>Bacteria</taxon>
        <taxon>Pseudomonadati</taxon>
        <taxon>Bacteroidota</taxon>
        <taxon>Chitinophagia</taxon>
        <taxon>Chitinophagales</taxon>
        <taxon>Chitinophagaceae</taxon>
        <taxon>Hydrotalea</taxon>
    </lineage>
</organism>
<accession>A0A2W7S4K7</accession>
<dbReference type="InterPro" id="IPR002123">
    <property type="entry name" value="Plipid/glycerol_acylTrfase"/>
</dbReference>
<feature type="transmembrane region" description="Helical" evidence="4">
    <location>
        <begin position="12"/>
        <end position="35"/>
    </location>
</feature>
<dbReference type="EMBL" id="QKZV01000001">
    <property type="protein sequence ID" value="PZX65770.1"/>
    <property type="molecule type" value="Genomic_DNA"/>
</dbReference>
<dbReference type="CDD" id="cd07989">
    <property type="entry name" value="LPLAT_AGPAT-like"/>
    <property type="match status" value="1"/>
</dbReference>
<keyword evidence="7" id="KW-1185">Reference proteome</keyword>
<dbReference type="Pfam" id="PF01553">
    <property type="entry name" value="Acyltransferase"/>
    <property type="match status" value="1"/>
</dbReference>
<keyword evidence="4" id="KW-0472">Membrane</keyword>
<reference evidence="6 7" key="1">
    <citation type="submission" date="2018-06" db="EMBL/GenBank/DDBJ databases">
        <title>Genomic Encyclopedia of Archaeal and Bacterial Type Strains, Phase II (KMG-II): from individual species to whole genera.</title>
        <authorList>
            <person name="Goeker M."/>
        </authorList>
    </citation>
    <scope>NUCLEOTIDE SEQUENCE [LARGE SCALE GENOMIC DNA]</scope>
    <source>
        <strain evidence="6 7">DSM 23241</strain>
    </source>
</reference>
<evidence type="ECO:0000313" key="7">
    <source>
        <dbReference type="Proteomes" id="UP000249720"/>
    </source>
</evidence>
<dbReference type="Proteomes" id="UP000249720">
    <property type="component" value="Unassembled WGS sequence"/>
</dbReference>
<evidence type="ECO:0000256" key="1">
    <source>
        <dbReference type="ARBA" id="ARBA00005189"/>
    </source>
</evidence>
<dbReference type="GO" id="GO:0006654">
    <property type="term" value="P:phosphatidic acid biosynthetic process"/>
    <property type="evidence" value="ECO:0007669"/>
    <property type="project" value="TreeGrafter"/>
</dbReference>
<dbReference type="SMART" id="SM00563">
    <property type="entry name" value="PlsC"/>
    <property type="match status" value="1"/>
</dbReference>
<comment type="pathway">
    <text evidence="1">Lipid metabolism.</text>
</comment>
<evidence type="ECO:0000256" key="4">
    <source>
        <dbReference type="SAM" id="Phobius"/>
    </source>
</evidence>
<evidence type="ECO:0000259" key="5">
    <source>
        <dbReference type="SMART" id="SM00563"/>
    </source>
</evidence>
<dbReference type="PANTHER" id="PTHR10434:SF11">
    <property type="entry name" value="1-ACYL-SN-GLYCEROL-3-PHOSPHATE ACYLTRANSFERASE"/>
    <property type="match status" value="1"/>
</dbReference>
<keyword evidence="4" id="KW-1133">Transmembrane helix</keyword>
<dbReference type="SUPFAM" id="SSF69593">
    <property type="entry name" value="Glycerol-3-phosphate (1)-acyltransferase"/>
    <property type="match status" value="1"/>
</dbReference>
<comment type="caution">
    <text evidence="6">The sequence shown here is derived from an EMBL/GenBank/DDBJ whole genome shotgun (WGS) entry which is preliminary data.</text>
</comment>
<evidence type="ECO:0000256" key="2">
    <source>
        <dbReference type="ARBA" id="ARBA00022679"/>
    </source>
</evidence>
<protein>
    <submittedName>
        <fullName evidence="6">1-acyl-sn-glycerol-3-phosphate acyltransferase</fullName>
    </submittedName>
</protein>
<dbReference type="RefSeq" id="WP_245897911.1">
    <property type="nucleotide sequence ID" value="NZ_QKZV01000001.1"/>
</dbReference>
<gene>
    <name evidence="6" type="ORF">LX80_00263</name>
</gene>
<evidence type="ECO:0000313" key="6">
    <source>
        <dbReference type="EMBL" id="PZX65770.1"/>
    </source>
</evidence>
<name>A0A2W7S4K7_9BACT</name>
<sequence>MKKILRTIYSIYALIIFIILMLIAFPFIAFVALFGIKGGNAVYAIARIWGKIWYSLIGIKHKIIYESIPNKKQQYIFVANHTSYLDIPTIIHSLHQPYRVLGKYEMVKIPVFGYIYKCAVILVKRSSAEERAKSYQALKKTIANGLSIFIFPEGTFNETGQPLKDFYDGAFRIAIETNTPIQPIIFLKTAQRMPPEYLLQLSPGTTEAVFLTPVMVDANDKSLSASTLKQLVYQKMETAILQYNQK</sequence>
<keyword evidence="3 6" id="KW-0012">Acyltransferase</keyword>
<evidence type="ECO:0000256" key="3">
    <source>
        <dbReference type="ARBA" id="ARBA00023315"/>
    </source>
</evidence>
<dbReference type="AlphaFoldDB" id="A0A2W7S4K7"/>
<proteinExistence type="predicted"/>
<keyword evidence="2 6" id="KW-0808">Transferase</keyword>
<dbReference type="PANTHER" id="PTHR10434">
    <property type="entry name" value="1-ACYL-SN-GLYCEROL-3-PHOSPHATE ACYLTRANSFERASE"/>
    <property type="match status" value="1"/>
</dbReference>
<dbReference type="GO" id="GO:0003841">
    <property type="term" value="F:1-acylglycerol-3-phosphate O-acyltransferase activity"/>
    <property type="evidence" value="ECO:0007669"/>
    <property type="project" value="TreeGrafter"/>
</dbReference>